<reference evidence="1" key="1">
    <citation type="submission" date="2023-04" db="EMBL/GenBank/DDBJ databases">
        <title>Draft Genome sequencing of Naganishia species isolated from polar environments using Oxford Nanopore Technology.</title>
        <authorList>
            <person name="Leo P."/>
            <person name="Venkateswaran K."/>
        </authorList>
    </citation>
    <scope>NUCLEOTIDE SEQUENCE</scope>
    <source>
        <strain evidence="1">DBVPG 5303</strain>
    </source>
</reference>
<evidence type="ECO:0000313" key="1">
    <source>
        <dbReference type="EMBL" id="KAJ9118981.1"/>
    </source>
</evidence>
<protein>
    <submittedName>
        <fullName evidence="1">Uncharacterized protein</fullName>
    </submittedName>
</protein>
<evidence type="ECO:0000313" key="2">
    <source>
        <dbReference type="Proteomes" id="UP001234202"/>
    </source>
</evidence>
<dbReference type="Proteomes" id="UP001234202">
    <property type="component" value="Unassembled WGS sequence"/>
</dbReference>
<comment type="caution">
    <text evidence="1">The sequence shown here is derived from an EMBL/GenBank/DDBJ whole genome shotgun (WGS) entry which is preliminary data.</text>
</comment>
<accession>A0ACC2X6D3</accession>
<dbReference type="EMBL" id="JASBWV010000026">
    <property type="protein sequence ID" value="KAJ9118981.1"/>
    <property type="molecule type" value="Genomic_DNA"/>
</dbReference>
<gene>
    <name evidence="1" type="ORF">QFC24_005947</name>
</gene>
<organism evidence="1 2">
    <name type="scientific">Naganishia onofrii</name>
    <dbReference type="NCBI Taxonomy" id="1851511"/>
    <lineage>
        <taxon>Eukaryota</taxon>
        <taxon>Fungi</taxon>
        <taxon>Dikarya</taxon>
        <taxon>Basidiomycota</taxon>
        <taxon>Agaricomycotina</taxon>
        <taxon>Tremellomycetes</taxon>
        <taxon>Filobasidiales</taxon>
        <taxon>Filobasidiaceae</taxon>
        <taxon>Naganishia</taxon>
    </lineage>
</organism>
<keyword evidence="2" id="KW-1185">Reference proteome</keyword>
<sequence length="598" mass="66880">MEKPVPQSNAVSKNKAPVKRLPKTTYNTVEFPGPIPPSRTSLQQAVVTLGNQKALDDCFNRATKLLELRYDPADTWAHPIIGESVPVQRLLLKVVRRKRKIKKVSNQQQASGTSSVVGDSTVPSFRPASGSNSADGVDSSQGIFKAEMMGVVKSTVRFRAMADYRYTPDSTARIPQLIEALRSADRKHIGEMCRAEALLDFEFKDTKGPRFVPVNSALDPTITGQESRQNSVSQDPQPSTPLAESAIEFRSVMPTLPPPMFSRQGAPHVFLKPVSYTHPITGEEYQRLINTNRAKTYAVRTIRYDEENVPDSPIDEIQLAMKRLDPVLMQKLQAVAETRPMWTRNALLNQFSSEEVKLLDSKKAFIPASFYTFQDGYLREILIRFSYDPRKDPSSYIYQKVHFRISTRGTNGARVRFKRHIDTDLAAELQSSGGLVRTPDSHIFDGKTLHKAEATYQLIDITDGQLYDLIREPIARRSSPDVNTGWYKQEAFNVIKAIIRRKWIALSEDRICSDNDCLDLVEEFYSRKKSTATGDEVSHGGRPKGGGGYAAGDIPTNTTVQSTSKKDKWKRKATARLPATAEDLTVRSSPGLFISTHA</sequence>
<name>A0ACC2X6D3_9TREE</name>
<proteinExistence type="predicted"/>